<evidence type="ECO:0000313" key="2">
    <source>
        <dbReference type="EMBL" id="RGP71991.1"/>
    </source>
</evidence>
<dbReference type="EMBL" id="PXOG01000152">
    <property type="protein sequence ID" value="RGP71991.1"/>
    <property type="molecule type" value="Genomic_DNA"/>
</dbReference>
<gene>
    <name evidence="2" type="ORF">FLONG3_6889</name>
</gene>
<proteinExistence type="predicted"/>
<evidence type="ECO:0000313" key="3">
    <source>
        <dbReference type="Proteomes" id="UP000266234"/>
    </source>
</evidence>
<name>A0A395SHY1_9HYPO</name>
<comment type="caution">
    <text evidence="2">The sequence shown here is derived from an EMBL/GenBank/DDBJ whole genome shotgun (WGS) entry which is preliminary data.</text>
</comment>
<dbReference type="Proteomes" id="UP000266234">
    <property type="component" value="Unassembled WGS sequence"/>
</dbReference>
<dbReference type="STRING" id="694270.A0A395SHY1"/>
<feature type="region of interest" description="Disordered" evidence="1">
    <location>
        <begin position="93"/>
        <end position="174"/>
    </location>
</feature>
<feature type="compositionally biased region" description="Polar residues" evidence="1">
    <location>
        <begin position="306"/>
        <end position="324"/>
    </location>
</feature>
<accession>A0A395SHY1</accession>
<feature type="compositionally biased region" description="Basic and acidic residues" evidence="1">
    <location>
        <begin position="93"/>
        <end position="102"/>
    </location>
</feature>
<reference evidence="2 3" key="1">
    <citation type="journal article" date="2018" name="PLoS Pathog.">
        <title>Evolution of structural diversity of trichothecenes, a family of toxins produced by plant pathogenic and entomopathogenic fungi.</title>
        <authorList>
            <person name="Proctor R.H."/>
            <person name="McCormick S.P."/>
            <person name="Kim H.S."/>
            <person name="Cardoza R.E."/>
            <person name="Stanley A.M."/>
            <person name="Lindo L."/>
            <person name="Kelly A."/>
            <person name="Brown D.W."/>
            <person name="Lee T."/>
            <person name="Vaughan M.M."/>
            <person name="Alexander N.J."/>
            <person name="Busman M."/>
            <person name="Gutierrez S."/>
        </authorList>
    </citation>
    <scope>NUCLEOTIDE SEQUENCE [LARGE SCALE GENOMIC DNA]</scope>
    <source>
        <strain evidence="2 3">NRRL 20695</strain>
    </source>
</reference>
<feature type="compositionally biased region" description="Polar residues" evidence="1">
    <location>
        <begin position="141"/>
        <end position="150"/>
    </location>
</feature>
<evidence type="ECO:0000256" key="1">
    <source>
        <dbReference type="SAM" id="MobiDB-lite"/>
    </source>
</evidence>
<dbReference type="AlphaFoldDB" id="A0A395SHY1"/>
<feature type="compositionally biased region" description="Low complexity" evidence="1">
    <location>
        <begin position="114"/>
        <end position="123"/>
    </location>
</feature>
<organism evidence="2 3">
    <name type="scientific">Fusarium longipes</name>
    <dbReference type="NCBI Taxonomy" id="694270"/>
    <lineage>
        <taxon>Eukaryota</taxon>
        <taxon>Fungi</taxon>
        <taxon>Dikarya</taxon>
        <taxon>Ascomycota</taxon>
        <taxon>Pezizomycotina</taxon>
        <taxon>Sordariomycetes</taxon>
        <taxon>Hypocreomycetidae</taxon>
        <taxon>Hypocreales</taxon>
        <taxon>Nectriaceae</taxon>
        <taxon>Fusarium</taxon>
    </lineage>
</organism>
<feature type="region of interest" description="Disordered" evidence="1">
    <location>
        <begin position="300"/>
        <end position="335"/>
    </location>
</feature>
<keyword evidence="3" id="KW-1185">Reference proteome</keyword>
<sequence length="365" mass="40071">MSFNSTISFADPVASPFQTQSTDTHCTYEKGGKWMFEEQDSSTSNRLVYGGLITDLRGDVREFYGIEGNDNRDCFAGCCDPCSTLTRVENEIMGRERIRKPSDACGYTPHPPMSSSSSSSRSSPDTEHDECLPCIPEDQSELSPSTPNSRRGSKKRERSIALDPVAPTDATLVHNHDIGRDPTGPTFHIHGNHSLSRDRTIPSYPPSIHQLRTDTKAPASPPAILRHDLFHDPAETSVQRSNHDLGLDQVSTYGGSRSNHDLGHDQVSTYRGSRSNHDLGFDQVNTYRASPEHQIHHDETVPGAFPTSSHGLGDDLTSTQTTAQPHGLGQDPTSTQAAVQSHGLGEDNKIMDIKSYAAHHLYEDK</sequence>
<protein>
    <submittedName>
        <fullName evidence="2">Integral membrane</fullName>
    </submittedName>
</protein>
<dbReference type="OrthoDB" id="1045822at2759"/>